<accession>A0A834PDC4</accession>
<protein>
    <submittedName>
        <fullName evidence="2">Uncharacterized protein</fullName>
    </submittedName>
</protein>
<feature type="region of interest" description="Disordered" evidence="1">
    <location>
        <begin position="1"/>
        <end position="130"/>
    </location>
</feature>
<evidence type="ECO:0000313" key="2">
    <source>
        <dbReference type="EMBL" id="KAF7437639.1"/>
    </source>
</evidence>
<feature type="compositionally biased region" description="Polar residues" evidence="1">
    <location>
        <begin position="93"/>
        <end position="110"/>
    </location>
</feature>
<gene>
    <name evidence="2" type="ORF">H0235_000030</name>
</gene>
<proteinExistence type="predicted"/>
<dbReference type="Proteomes" id="UP000600918">
    <property type="component" value="Unassembled WGS sequence"/>
</dbReference>
<organism evidence="2 3">
    <name type="scientific">Vespula pensylvanica</name>
    <name type="common">Western yellow jacket</name>
    <name type="synonym">Wasp</name>
    <dbReference type="NCBI Taxonomy" id="30213"/>
    <lineage>
        <taxon>Eukaryota</taxon>
        <taxon>Metazoa</taxon>
        <taxon>Ecdysozoa</taxon>
        <taxon>Arthropoda</taxon>
        <taxon>Hexapoda</taxon>
        <taxon>Insecta</taxon>
        <taxon>Pterygota</taxon>
        <taxon>Neoptera</taxon>
        <taxon>Endopterygota</taxon>
        <taxon>Hymenoptera</taxon>
        <taxon>Apocrita</taxon>
        <taxon>Aculeata</taxon>
        <taxon>Vespoidea</taxon>
        <taxon>Vespidae</taxon>
        <taxon>Vespinae</taxon>
        <taxon>Vespula</taxon>
    </lineage>
</organism>
<comment type="caution">
    <text evidence="2">The sequence shown here is derived from an EMBL/GenBank/DDBJ whole genome shotgun (WGS) entry which is preliminary data.</text>
</comment>
<reference evidence="2" key="1">
    <citation type="journal article" date="2020" name="G3 (Bethesda)">
        <title>High-Quality Assemblies for Three Invasive Social Wasps from the &lt;i&gt;Vespula&lt;/i&gt; Genus.</title>
        <authorList>
            <person name="Harrop T.W.R."/>
            <person name="Guhlin J."/>
            <person name="McLaughlin G.M."/>
            <person name="Permina E."/>
            <person name="Stockwell P."/>
            <person name="Gilligan J."/>
            <person name="Le Lec M.F."/>
            <person name="Gruber M.A.M."/>
            <person name="Quinn O."/>
            <person name="Lovegrove M."/>
            <person name="Duncan E.J."/>
            <person name="Remnant E.J."/>
            <person name="Van Eeckhoven J."/>
            <person name="Graham B."/>
            <person name="Knapp R.A."/>
            <person name="Langford K.W."/>
            <person name="Kronenberg Z."/>
            <person name="Press M.O."/>
            <person name="Eacker S.M."/>
            <person name="Wilson-Rankin E.E."/>
            <person name="Purcell J."/>
            <person name="Lester P.J."/>
            <person name="Dearden P.K."/>
        </authorList>
    </citation>
    <scope>NUCLEOTIDE SEQUENCE</scope>
    <source>
        <strain evidence="2">Volc-1</strain>
    </source>
</reference>
<evidence type="ECO:0000256" key="1">
    <source>
        <dbReference type="SAM" id="MobiDB-lite"/>
    </source>
</evidence>
<dbReference type="AlphaFoldDB" id="A0A834PDC4"/>
<sequence>MRANRSKAGTKAPTTFGMKHRNDSRSDASNHRGVRKGGEARRERIQSFPIGSHCGGWSFEHKGSLDSKDSSSRECRGNGVRAAVKRDLLGSATIPSPTSSSVKHPITSQVDRWKRSQPRKSSFAFPPGKPNDLARICRNDGYLAEPYNLSI</sequence>
<name>A0A834PDC4_VESPE</name>
<keyword evidence="3" id="KW-1185">Reference proteome</keyword>
<dbReference type="EMBL" id="JACSDY010000001">
    <property type="protein sequence ID" value="KAF7437639.1"/>
    <property type="molecule type" value="Genomic_DNA"/>
</dbReference>
<feature type="compositionally biased region" description="Basic and acidic residues" evidence="1">
    <location>
        <begin position="20"/>
        <end position="45"/>
    </location>
</feature>
<evidence type="ECO:0000313" key="3">
    <source>
        <dbReference type="Proteomes" id="UP000600918"/>
    </source>
</evidence>
<feature type="compositionally biased region" description="Basic and acidic residues" evidence="1">
    <location>
        <begin position="59"/>
        <end position="76"/>
    </location>
</feature>